<dbReference type="GO" id="GO:0005524">
    <property type="term" value="F:ATP binding"/>
    <property type="evidence" value="ECO:0007669"/>
    <property type="project" value="UniProtKB-KW"/>
</dbReference>
<dbReference type="Gene3D" id="3.40.50.300">
    <property type="entry name" value="P-loop containing nucleotide triphosphate hydrolases"/>
    <property type="match status" value="1"/>
</dbReference>
<dbReference type="EMBL" id="UPPP01000095">
    <property type="protein sequence ID" value="VBB08791.1"/>
    <property type="molecule type" value="Genomic_DNA"/>
</dbReference>
<keyword evidence="8" id="KW-1185">Reference proteome</keyword>
<accession>A0A498RBG4</accession>
<protein>
    <submittedName>
        <fullName evidence="6">Fis bacterial regulatory protein hth signature</fullName>
    </submittedName>
</protein>
<dbReference type="GO" id="GO:0043565">
    <property type="term" value="F:sequence-specific DNA binding"/>
    <property type="evidence" value="ECO:0007669"/>
    <property type="project" value="InterPro"/>
</dbReference>
<dbReference type="InterPro" id="IPR002078">
    <property type="entry name" value="Sigma_54_int"/>
</dbReference>
<dbReference type="SUPFAM" id="SSF52540">
    <property type="entry name" value="P-loop containing nucleoside triphosphate hydrolases"/>
    <property type="match status" value="1"/>
</dbReference>
<dbReference type="PANTHER" id="PTHR32071">
    <property type="entry name" value="TRANSCRIPTIONAL REGULATORY PROTEIN"/>
    <property type="match status" value="1"/>
</dbReference>
<dbReference type="InterPro" id="IPR025944">
    <property type="entry name" value="Sigma_54_int_dom_CS"/>
</dbReference>
<keyword evidence="2" id="KW-0067">ATP-binding</keyword>
<evidence type="ECO:0000313" key="7">
    <source>
        <dbReference type="EMBL" id="VBB08798.1"/>
    </source>
</evidence>
<dbReference type="Gene3D" id="1.10.8.60">
    <property type="match status" value="1"/>
</dbReference>
<dbReference type="InterPro" id="IPR002197">
    <property type="entry name" value="HTH_Fis"/>
</dbReference>
<dbReference type="SUPFAM" id="SSF46689">
    <property type="entry name" value="Homeodomain-like"/>
    <property type="match status" value="1"/>
</dbReference>
<keyword evidence="1" id="KW-0547">Nucleotide-binding</keyword>
<evidence type="ECO:0000259" key="5">
    <source>
        <dbReference type="PROSITE" id="PS50045"/>
    </source>
</evidence>
<evidence type="ECO:0000256" key="1">
    <source>
        <dbReference type="ARBA" id="ARBA00022741"/>
    </source>
</evidence>
<dbReference type="Pfam" id="PF00158">
    <property type="entry name" value="Sigma54_activat"/>
    <property type="match status" value="1"/>
</dbReference>
<dbReference type="GO" id="GO:0006355">
    <property type="term" value="P:regulation of DNA-templated transcription"/>
    <property type="evidence" value="ECO:0007669"/>
    <property type="project" value="InterPro"/>
</dbReference>
<gene>
    <name evidence="6" type="ORF">LUCI_4072</name>
    <name evidence="7" type="ORF">LUCI_4079</name>
</gene>
<dbReference type="PROSITE" id="PS50045">
    <property type="entry name" value="SIGMA54_INTERACT_4"/>
    <property type="match status" value="1"/>
</dbReference>
<reference evidence="6 8" key="1">
    <citation type="submission" date="2018-06" db="EMBL/GenBank/DDBJ databases">
        <authorList>
            <person name="Strepis N."/>
        </authorList>
    </citation>
    <scope>NUCLEOTIDE SEQUENCE [LARGE SCALE GENOMIC DNA]</scope>
    <source>
        <strain evidence="6">LUCI</strain>
    </source>
</reference>
<dbReference type="Gene3D" id="1.10.10.60">
    <property type="entry name" value="Homeodomain-like"/>
    <property type="match status" value="1"/>
</dbReference>
<dbReference type="AlphaFoldDB" id="A0A498RBG4"/>
<name>A0A498RBG4_9FIRM</name>
<evidence type="ECO:0000256" key="2">
    <source>
        <dbReference type="ARBA" id="ARBA00022840"/>
    </source>
</evidence>
<dbReference type="Pfam" id="PF25601">
    <property type="entry name" value="AAA_lid_14"/>
    <property type="match status" value="1"/>
</dbReference>
<evidence type="ECO:0000313" key="6">
    <source>
        <dbReference type="EMBL" id="VBB08791.1"/>
    </source>
</evidence>
<dbReference type="PROSITE" id="PS00688">
    <property type="entry name" value="SIGMA54_INTERACT_3"/>
    <property type="match status" value="1"/>
</dbReference>
<proteinExistence type="predicted"/>
<dbReference type="EMBL" id="UPPP01000096">
    <property type="protein sequence ID" value="VBB08798.1"/>
    <property type="molecule type" value="Genomic_DNA"/>
</dbReference>
<evidence type="ECO:0000256" key="4">
    <source>
        <dbReference type="ARBA" id="ARBA00023163"/>
    </source>
</evidence>
<keyword evidence="4" id="KW-0804">Transcription</keyword>
<dbReference type="Pfam" id="PF02954">
    <property type="entry name" value="HTH_8"/>
    <property type="match status" value="1"/>
</dbReference>
<organism evidence="6 8">
    <name type="scientific">Lucifera butyrica</name>
    <dbReference type="NCBI Taxonomy" id="1351585"/>
    <lineage>
        <taxon>Bacteria</taxon>
        <taxon>Bacillati</taxon>
        <taxon>Bacillota</taxon>
        <taxon>Negativicutes</taxon>
        <taxon>Veillonellales</taxon>
        <taxon>Veillonellaceae</taxon>
        <taxon>Lucifera</taxon>
    </lineage>
</organism>
<dbReference type="InterPro" id="IPR009057">
    <property type="entry name" value="Homeodomain-like_sf"/>
</dbReference>
<evidence type="ECO:0000313" key="8">
    <source>
        <dbReference type="Proteomes" id="UP000277811"/>
    </source>
</evidence>
<evidence type="ECO:0000256" key="3">
    <source>
        <dbReference type="ARBA" id="ARBA00023015"/>
    </source>
</evidence>
<keyword evidence="3" id="KW-0805">Transcription regulation</keyword>
<dbReference type="Proteomes" id="UP000277811">
    <property type="component" value="Unassembled WGS sequence"/>
</dbReference>
<feature type="domain" description="Sigma-54 factor interaction" evidence="5">
    <location>
        <begin position="1"/>
        <end position="125"/>
    </location>
</feature>
<sequence length="214" mass="24784">MPLEQQTALLRVIQEKKIARIGCDKMIPVSVRLICATNKNLLKEVEKGTFRQDLFYRLNVMSITIPPLRNRIEDIPLLFRYFLEKISRDRAMQFSTEPEVMEWLKKYNWPGNVRELQNVVERAASLAENDTITLRHLPVDFYAPSFYSASPPAAPAADLLNCREQRRMLAQDAEKHKILSLLNLHAGNVSQVARELGVSRKTLYNKMRVYAIRN</sequence>
<dbReference type="PRINTS" id="PR01590">
    <property type="entry name" value="HTHFIS"/>
</dbReference>
<dbReference type="InterPro" id="IPR058031">
    <property type="entry name" value="AAA_lid_NorR"/>
</dbReference>
<dbReference type="InterPro" id="IPR027417">
    <property type="entry name" value="P-loop_NTPase"/>
</dbReference>